<dbReference type="CDD" id="cd01650">
    <property type="entry name" value="RT_nLTR_like"/>
    <property type="match status" value="1"/>
</dbReference>
<dbReference type="Pfam" id="PF00078">
    <property type="entry name" value="RVT_1"/>
    <property type="match status" value="1"/>
</dbReference>
<sequence>MEDSQTLYEASIILIPKPDKDITKKENFRPISLMNIDAKILNKILANYIQQYIKKIIHHDQVGFTPGMQKWYNICKSINIVHHINKTKDKIISIDGGKAVDKIQHPFMIKTLSRVRIEGAFLTIIKAIYERLTANIIVNGQKLRAFSKRSGTRQGCALSPLLFNIV</sequence>
<dbReference type="SUPFAM" id="SSF56672">
    <property type="entry name" value="DNA/RNA polymerases"/>
    <property type="match status" value="1"/>
</dbReference>
<name>A0A834DJ79_9CHIR</name>
<dbReference type="InterPro" id="IPR043502">
    <property type="entry name" value="DNA/RNA_pol_sf"/>
</dbReference>
<proteinExistence type="predicted"/>
<accession>A0A834DJ79</accession>
<dbReference type="PROSITE" id="PS50878">
    <property type="entry name" value="RT_POL"/>
    <property type="match status" value="1"/>
</dbReference>
<organism evidence="3 4">
    <name type="scientific">Phyllostomus discolor</name>
    <name type="common">pale spear-nosed bat</name>
    <dbReference type="NCBI Taxonomy" id="89673"/>
    <lineage>
        <taxon>Eukaryota</taxon>
        <taxon>Metazoa</taxon>
        <taxon>Chordata</taxon>
        <taxon>Craniata</taxon>
        <taxon>Vertebrata</taxon>
        <taxon>Euteleostomi</taxon>
        <taxon>Mammalia</taxon>
        <taxon>Eutheria</taxon>
        <taxon>Laurasiatheria</taxon>
        <taxon>Chiroptera</taxon>
        <taxon>Yangochiroptera</taxon>
        <taxon>Phyllostomidae</taxon>
        <taxon>Phyllostominae</taxon>
        <taxon>Phyllostomus</taxon>
    </lineage>
</organism>
<evidence type="ECO:0000313" key="4">
    <source>
        <dbReference type="Proteomes" id="UP000664940"/>
    </source>
</evidence>
<dbReference type="AlphaFoldDB" id="A0A834DJ79"/>
<reference evidence="3 4" key="1">
    <citation type="journal article" date="2020" name="Nature">
        <title>Six reference-quality genomes reveal evolution of bat adaptations.</title>
        <authorList>
            <person name="Jebb D."/>
            <person name="Huang Z."/>
            <person name="Pippel M."/>
            <person name="Hughes G.M."/>
            <person name="Lavrichenko K."/>
            <person name="Devanna P."/>
            <person name="Winkler S."/>
            <person name="Jermiin L.S."/>
            <person name="Skirmuntt E.C."/>
            <person name="Katzourakis A."/>
            <person name="Burkitt-Gray L."/>
            <person name="Ray D.A."/>
            <person name="Sullivan K.A.M."/>
            <person name="Roscito J.G."/>
            <person name="Kirilenko B.M."/>
            <person name="Davalos L.M."/>
            <person name="Corthals A.P."/>
            <person name="Power M.L."/>
            <person name="Jones G."/>
            <person name="Ransome R.D."/>
            <person name="Dechmann D.K.N."/>
            <person name="Locatelli A.G."/>
            <person name="Puechmaille S.J."/>
            <person name="Fedrigo O."/>
            <person name="Jarvis E.D."/>
            <person name="Hiller M."/>
            <person name="Vernes S.C."/>
            <person name="Myers E.W."/>
            <person name="Teeling E.C."/>
        </authorList>
    </citation>
    <scope>NUCLEOTIDE SEQUENCE [LARGE SCALE GENOMIC DNA]</scope>
    <source>
        <strain evidence="3">Bat1K_MPI-CBG_1</strain>
    </source>
</reference>
<dbReference type="Proteomes" id="UP000664940">
    <property type="component" value="Unassembled WGS sequence"/>
</dbReference>
<evidence type="ECO:0000259" key="2">
    <source>
        <dbReference type="PROSITE" id="PS50878"/>
    </source>
</evidence>
<comment type="caution">
    <text evidence="3">The sequence shown here is derived from an EMBL/GenBank/DDBJ whole genome shotgun (WGS) entry which is preliminary data.</text>
</comment>
<dbReference type="PANTHER" id="PTHR19446">
    <property type="entry name" value="REVERSE TRANSCRIPTASES"/>
    <property type="match status" value="1"/>
</dbReference>
<dbReference type="InterPro" id="IPR000477">
    <property type="entry name" value="RT_dom"/>
</dbReference>
<evidence type="ECO:0000256" key="1">
    <source>
        <dbReference type="ARBA" id="ARBA00012493"/>
    </source>
</evidence>
<dbReference type="EMBL" id="JABVXQ010000013">
    <property type="protein sequence ID" value="KAF6081844.1"/>
    <property type="molecule type" value="Genomic_DNA"/>
</dbReference>
<dbReference type="GO" id="GO:0003964">
    <property type="term" value="F:RNA-directed DNA polymerase activity"/>
    <property type="evidence" value="ECO:0007669"/>
    <property type="project" value="UniProtKB-EC"/>
</dbReference>
<protein>
    <recommendedName>
        <fullName evidence="1">RNA-directed DNA polymerase</fullName>
        <ecNumber evidence="1">2.7.7.49</ecNumber>
    </recommendedName>
</protein>
<feature type="domain" description="Reverse transcriptase" evidence="2">
    <location>
        <begin position="1"/>
        <end position="166"/>
    </location>
</feature>
<gene>
    <name evidence="3" type="ORF">HJG60_008850</name>
</gene>
<evidence type="ECO:0000313" key="3">
    <source>
        <dbReference type="EMBL" id="KAF6081844.1"/>
    </source>
</evidence>
<dbReference type="EC" id="2.7.7.49" evidence="1"/>